<feature type="transmembrane region" description="Helical" evidence="1">
    <location>
        <begin position="198"/>
        <end position="218"/>
    </location>
</feature>
<dbReference type="GO" id="GO:0080120">
    <property type="term" value="P:CAAX-box protein maturation"/>
    <property type="evidence" value="ECO:0007669"/>
    <property type="project" value="UniProtKB-ARBA"/>
</dbReference>
<feature type="transmembrane region" description="Helical" evidence="1">
    <location>
        <begin position="15"/>
        <end position="48"/>
    </location>
</feature>
<dbReference type="GO" id="GO:0004175">
    <property type="term" value="F:endopeptidase activity"/>
    <property type="evidence" value="ECO:0007669"/>
    <property type="project" value="UniProtKB-ARBA"/>
</dbReference>
<dbReference type="Pfam" id="PF02517">
    <property type="entry name" value="Rce1-like"/>
    <property type="match status" value="1"/>
</dbReference>
<sequence length="219" mass="24169">MESSKKGSAINKIDFIVLSVMALLSLTPLFGAKLSGLSVILGLVYFFVQKRVRKLSPAESGLSIRAIPSAFSKKAIFLWIALPLAADVFSVLLSKWVAPDYLNHVFARSTGIISYDDIAKLLLQVIVLALGEEIAFRVFFQGTLSRYLPAAPAILITSVFFALSHLTFDSPFIMVYDLTFVFLNSVLYGIVFHKTKNGFISTFAHILSNLFGILLIVLR</sequence>
<reference evidence="3" key="1">
    <citation type="submission" date="2019-08" db="EMBL/GenBank/DDBJ databases">
        <authorList>
            <person name="Kucharzyk K."/>
            <person name="Murdoch R.W."/>
            <person name="Higgins S."/>
            <person name="Loffler F."/>
        </authorList>
    </citation>
    <scope>NUCLEOTIDE SEQUENCE</scope>
</reference>
<accession>A0A644XHN2</accession>
<protein>
    <recommendedName>
        <fullName evidence="2">CAAX prenyl protease 2/Lysostaphin resistance protein A-like domain-containing protein</fullName>
    </recommendedName>
</protein>
<proteinExistence type="predicted"/>
<dbReference type="EMBL" id="VSSQ01002445">
    <property type="protein sequence ID" value="MPM15457.1"/>
    <property type="molecule type" value="Genomic_DNA"/>
</dbReference>
<evidence type="ECO:0000313" key="3">
    <source>
        <dbReference type="EMBL" id="MPM15457.1"/>
    </source>
</evidence>
<keyword evidence="1" id="KW-0812">Transmembrane</keyword>
<dbReference type="AlphaFoldDB" id="A0A644XHN2"/>
<evidence type="ECO:0000259" key="2">
    <source>
        <dbReference type="Pfam" id="PF02517"/>
    </source>
</evidence>
<feature type="transmembrane region" description="Helical" evidence="1">
    <location>
        <begin position="147"/>
        <end position="166"/>
    </location>
</feature>
<feature type="transmembrane region" description="Helical" evidence="1">
    <location>
        <begin position="172"/>
        <end position="191"/>
    </location>
</feature>
<comment type="caution">
    <text evidence="3">The sequence shown here is derived from an EMBL/GenBank/DDBJ whole genome shotgun (WGS) entry which is preliminary data.</text>
</comment>
<dbReference type="InterPro" id="IPR003675">
    <property type="entry name" value="Rce1/LyrA-like_dom"/>
</dbReference>
<feature type="transmembrane region" description="Helical" evidence="1">
    <location>
        <begin position="118"/>
        <end position="140"/>
    </location>
</feature>
<keyword evidence="1" id="KW-1133">Transmembrane helix</keyword>
<feature type="transmembrane region" description="Helical" evidence="1">
    <location>
        <begin position="75"/>
        <end position="98"/>
    </location>
</feature>
<evidence type="ECO:0000256" key="1">
    <source>
        <dbReference type="SAM" id="Phobius"/>
    </source>
</evidence>
<keyword evidence="1" id="KW-0472">Membrane</keyword>
<organism evidence="3">
    <name type="scientific">bioreactor metagenome</name>
    <dbReference type="NCBI Taxonomy" id="1076179"/>
    <lineage>
        <taxon>unclassified sequences</taxon>
        <taxon>metagenomes</taxon>
        <taxon>ecological metagenomes</taxon>
    </lineage>
</organism>
<name>A0A644XHN2_9ZZZZ</name>
<dbReference type="PANTHER" id="PTHR43592">
    <property type="entry name" value="CAAX AMINO TERMINAL PROTEASE"/>
    <property type="match status" value="1"/>
</dbReference>
<dbReference type="PANTHER" id="PTHR43592:SF15">
    <property type="entry name" value="CAAX AMINO TERMINAL PROTEASE FAMILY PROTEIN"/>
    <property type="match status" value="1"/>
</dbReference>
<gene>
    <name evidence="3" type="ORF">SDC9_61828</name>
</gene>
<feature type="domain" description="CAAX prenyl protease 2/Lysostaphin resistance protein A-like" evidence="2">
    <location>
        <begin position="118"/>
        <end position="211"/>
    </location>
</feature>